<dbReference type="Gene3D" id="3.30.700.10">
    <property type="entry name" value="Glycoprotein, Type 4 Pilin"/>
    <property type="match status" value="1"/>
</dbReference>
<dbReference type="NCBIfam" id="TIGR02532">
    <property type="entry name" value="IV_pilin_GFxxxE"/>
    <property type="match status" value="1"/>
</dbReference>
<feature type="compositionally biased region" description="Acidic residues" evidence="6">
    <location>
        <begin position="100"/>
        <end position="112"/>
    </location>
</feature>
<dbReference type="GO" id="GO:0016020">
    <property type="term" value="C:membrane"/>
    <property type="evidence" value="ECO:0007669"/>
    <property type="project" value="UniProtKB-SubCell"/>
</dbReference>
<dbReference type="Pfam" id="PF07963">
    <property type="entry name" value="N_methyl"/>
    <property type="match status" value="1"/>
</dbReference>
<dbReference type="PANTHER" id="PTHR30093">
    <property type="entry name" value="GENERAL SECRETION PATHWAY PROTEIN G"/>
    <property type="match status" value="1"/>
</dbReference>
<evidence type="ECO:0000256" key="3">
    <source>
        <dbReference type="ARBA" id="ARBA00022692"/>
    </source>
</evidence>
<accession>A0A7C4GGL6</accession>
<name>A0A7C4GGL6_UNCW3</name>
<gene>
    <name evidence="8" type="ORF">ENS41_04915</name>
</gene>
<evidence type="ECO:0000256" key="4">
    <source>
        <dbReference type="ARBA" id="ARBA00022989"/>
    </source>
</evidence>
<dbReference type="InterPro" id="IPR012902">
    <property type="entry name" value="N_methyl_site"/>
</dbReference>
<evidence type="ECO:0000256" key="7">
    <source>
        <dbReference type="SAM" id="Phobius"/>
    </source>
</evidence>
<reference evidence="8" key="1">
    <citation type="journal article" date="2020" name="mSystems">
        <title>Genome- and Community-Level Interaction Insights into Carbon Utilization and Element Cycling Functions of Hydrothermarchaeota in Hydrothermal Sediment.</title>
        <authorList>
            <person name="Zhou Z."/>
            <person name="Liu Y."/>
            <person name="Xu W."/>
            <person name="Pan J."/>
            <person name="Luo Z.H."/>
            <person name="Li M."/>
        </authorList>
    </citation>
    <scope>NUCLEOTIDE SEQUENCE [LARGE SCALE GENOMIC DNA]</scope>
    <source>
        <strain evidence="8">SpSt-488</strain>
    </source>
</reference>
<comment type="subcellular location">
    <subcellularLocation>
        <location evidence="1">Membrane</location>
        <topology evidence="1">Single-pass membrane protein</topology>
    </subcellularLocation>
</comment>
<keyword evidence="5 7" id="KW-0472">Membrane</keyword>
<keyword evidence="4 7" id="KW-1133">Transmembrane helix</keyword>
<proteinExistence type="predicted"/>
<feature type="region of interest" description="Disordered" evidence="6">
    <location>
        <begin position="91"/>
        <end position="126"/>
    </location>
</feature>
<evidence type="ECO:0000313" key="8">
    <source>
        <dbReference type="EMBL" id="HGK28278.1"/>
    </source>
</evidence>
<keyword evidence="2" id="KW-0488">Methylation</keyword>
<dbReference type="AlphaFoldDB" id="A0A7C4GGL6"/>
<dbReference type="SUPFAM" id="SSF54523">
    <property type="entry name" value="Pili subunits"/>
    <property type="match status" value="1"/>
</dbReference>
<dbReference type="InterPro" id="IPR045584">
    <property type="entry name" value="Pilin-like"/>
</dbReference>
<evidence type="ECO:0000256" key="2">
    <source>
        <dbReference type="ARBA" id="ARBA00022481"/>
    </source>
</evidence>
<protein>
    <submittedName>
        <fullName evidence="8">Type II secretion system protein</fullName>
    </submittedName>
</protein>
<sequence>MRNQDGFTLVEVLVVILILGTLMAMALPNFRNARELGRIAAMKMNVHNVQVVVETFHQDQGYYADDFYEDGYGGYFPGGVFEVQLGRLPSNPWTGRQMDPDEFNPEDLDSEADISNTSEDGPNDHVGYETGGIVYGVWDPPGAPAPTHYNLVGIGTGGVAIRDYDADDNAVIFLLHN</sequence>
<keyword evidence="3 7" id="KW-0812">Transmembrane</keyword>
<dbReference type="EMBL" id="DSUT01000100">
    <property type="protein sequence ID" value="HGK28278.1"/>
    <property type="molecule type" value="Genomic_DNA"/>
</dbReference>
<comment type="caution">
    <text evidence="8">The sequence shown here is derived from an EMBL/GenBank/DDBJ whole genome shotgun (WGS) entry which is preliminary data.</text>
</comment>
<evidence type="ECO:0000256" key="1">
    <source>
        <dbReference type="ARBA" id="ARBA00004167"/>
    </source>
</evidence>
<evidence type="ECO:0000256" key="6">
    <source>
        <dbReference type="SAM" id="MobiDB-lite"/>
    </source>
</evidence>
<evidence type="ECO:0000256" key="5">
    <source>
        <dbReference type="ARBA" id="ARBA00023136"/>
    </source>
</evidence>
<organism evidence="8">
    <name type="scientific">candidate division WOR-3 bacterium</name>
    <dbReference type="NCBI Taxonomy" id="2052148"/>
    <lineage>
        <taxon>Bacteria</taxon>
        <taxon>Bacteria division WOR-3</taxon>
    </lineage>
</organism>
<feature type="transmembrane region" description="Helical" evidence="7">
    <location>
        <begin position="6"/>
        <end position="27"/>
    </location>
</feature>
<dbReference type="PANTHER" id="PTHR30093:SF44">
    <property type="entry name" value="TYPE II SECRETION SYSTEM CORE PROTEIN G"/>
    <property type="match status" value="1"/>
</dbReference>